<feature type="region of interest" description="Disordered" evidence="1">
    <location>
        <begin position="189"/>
        <end position="232"/>
    </location>
</feature>
<dbReference type="Proteomes" id="UP000054166">
    <property type="component" value="Unassembled WGS sequence"/>
</dbReference>
<sequence>MLSLDDTADLHTEFCITLLLNILVSTINNNGHPAIAKPLSGTYPTQPSDDADDVDDADLSPVLNAVATILVRKLENIATIACKPLPPANSVLSSGPNPYQIYALENIEPMTCLGSEASLNDADCTTSHDEGKKPSNDNDDDVQQPDGSEALPAGCMIVGVAAILEESGAQDGQSLEQENKLIMEESDINLQVQDRNSDACDSDSELDLEDHEFERWSDAESEHNEDDNLTWA</sequence>
<evidence type="ECO:0000313" key="3">
    <source>
        <dbReference type="Proteomes" id="UP000054166"/>
    </source>
</evidence>
<accession>A0A0C3GDN6</accession>
<organism evidence="2 3">
    <name type="scientific">Piloderma croceum (strain F 1598)</name>
    <dbReference type="NCBI Taxonomy" id="765440"/>
    <lineage>
        <taxon>Eukaryota</taxon>
        <taxon>Fungi</taxon>
        <taxon>Dikarya</taxon>
        <taxon>Basidiomycota</taxon>
        <taxon>Agaricomycotina</taxon>
        <taxon>Agaricomycetes</taxon>
        <taxon>Agaricomycetidae</taxon>
        <taxon>Atheliales</taxon>
        <taxon>Atheliaceae</taxon>
        <taxon>Piloderma</taxon>
    </lineage>
</organism>
<feature type="compositionally biased region" description="Acidic residues" evidence="1">
    <location>
        <begin position="200"/>
        <end position="211"/>
    </location>
</feature>
<dbReference type="AlphaFoldDB" id="A0A0C3GDN6"/>
<gene>
    <name evidence="2" type="ORF">PILCRDRAFT_2101</name>
</gene>
<proteinExistence type="predicted"/>
<feature type="compositionally biased region" description="Basic and acidic residues" evidence="1">
    <location>
        <begin position="212"/>
        <end position="222"/>
    </location>
</feature>
<evidence type="ECO:0000256" key="1">
    <source>
        <dbReference type="SAM" id="MobiDB-lite"/>
    </source>
</evidence>
<protein>
    <submittedName>
        <fullName evidence="2">Uncharacterized protein</fullName>
    </submittedName>
</protein>
<name>A0A0C3GDN6_PILCF</name>
<reference evidence="2 3" key="1">
    <citation type="submission" date="2014-04" db="EMBL/GenBank/DDBJ databases">
        <authorList>
            <consortium name="DOE Joint Genome Institute"/>
            <person name="Kuo A."/>
            <person name="Tarkka M."/>
            <person name="Buscot F."/>
            <person name="Kohler A."/>
            <person name="Nagy L.G."/>
            <person name="Floudas D."/>
            <person name="Copeland A."/>
            <person name="Barry K.W."/>
            <person name="Cichocki N."/>
            <person name="Veneault-Fourrey C."/>
            <person name="LaButti K."/>
            <person name="Lindquist E.A."/>
            <person name="Lipzen A."/>
            <person name="Lundell T."/>
            <person name="Morin E."/>
            <person name="Murat C."/>
            <person name="Sun H."/>
            <person name="Tunlid A."/>
            <person name="Henrissat B."/>
            <person name="Grigoriev I.V."/>
            <person name="Hibbett D.S."/>
            <person name="Martin F."/>
            <person name="Nordberg H.P."/>
            <person name="Cantor M.N."/>
            <person name="Hua S.X."/>
        </authorList>
    </citation>
    <scope>NUCLEOTIDE SEQUENCE [LARGE SCALE GENOMIC DNA]</scope>
    <source>
        <strain evidence="2 3">F 1598</strain>
    </source>
</reference>
<keyword evidence="3" id="KW-1185">Reference proteome</keyword>
<feature type="region of interest" description="Disordered" evidence="1">
    <location>
        <begin position="122"/>
        <end position="150"/>
    </location>
</feature>
<evidence type="ECO:0000313" key="2">
    <source>
        <dbReference type="EMBL" id="KIM89814.1"/>
    </source>
</evidence>
<feature type="compositionally biased region" description="Basic and acidic residues" evidence="1">
    <location>
        <begin position="126"/>
        <end position="136"/>
    </location>
</feature>
<dbReference type="InParanoid" id="A0A0C3GDN6"/>
<reference evidence="3" key="2">
    <citation type="submission" date="2015-01" db="EMBL/GenBank/DDBJ databases">
        <title>Evolutionary Origins and Diversification of the Mycorrhizal Mutualists.</title>
        <authorList>
            <consortium name="DOE Joint Genome Institute"/>
            <consortium name="Mycorrhizal Genomics Consortium"/>
            <person name="Kohler A."/>
            <person name="Kuo A."/>
            <person name="Nagy L.G."/>
            <person name="Floudas D."/>
            <person name="Copeland A."/>
            <person name="Barry K.W."/>
            <person name="Cichocki N."/>
            <person name="Veneault-Fourrey C."/>
            <person name="LaButti K."/>
            <person name="Lindquist E.A."/>
            <person name="Lipzen A."/>
            <person name="Lundell T."/>
            <person name="Morin E."/>
            <person name="Murat C."/>
            <person name="Riley R."/>
            <person name="Ohm R."/>
            <person name="Sun H."/>
            <person name="Tunlid A."/>
            <person name="Henrissat B."/>
            <person name="Grigoriev I.V."/>
            <person name="Hibbett D.S."/>
            <person name="Martin F."/>
        </authorList>
    </citation>
    <scope>NUCLEOTIDE SEQUENCE [LARGE SCALE GENOMIC DNA]</scope>
    <source>
        <strain evidence="3">F 1598</strain>
    </source>
</reference>
<feature type="compositionally biased region" description="Acidic residues" evidence="1">
    <location>
        <begin position="223"/>
        <end position="232"/>
    </location>
</feature>
<dbReference type="HOGENOM" id="CLU_1195271_0_0_1"/>
<dbReference type="EMBL" id="KN832974">
    <property type="protein sequence ID" value="KIM89814.1"/>
    <property type="molecule type" value="Genomic_DNA"/>
</dbReference>